<dbReference type="STRING" id="283786.SAMN04487990_10888"/>
<dbReference type="AlphaFoldDB" id="A0A1H3ZC66"/>
<proteinExistence type="predicted"/>
<evidence type="ECO:0000313" key="2">
    <source>
        <dbReference type="Proteomes" id="UP000198846"/>
    </source>
</evidence>
<evidence type="ECO:0000313" key="1">
    <source>
        <dbReference type="EMBL" id="SEA21389.1"/>
    </source>
</evidence>
<reference evidence="1 2" key="1">
    <citation type="submission" date="2016-10" db="EMBL/GenBank/DDBJ databases">
        <authorList>
            <person name="de Groot N.N."/>
        </authorList>
    </citation>
    <scope>NUCLEOTIDE SEQUENCE [LARGE SCALE GENOMIC DNA]</scope>
    <source>
        <strain evidence="1 2">DSM 23842</strain>
    </source>
</reference>
<name>A0A1H3ZC66_BIZPA</name>
<dbReference type="Proteomes" id="UP000198846">
    <property type="component" value="Unassembled WGS sequence"/>
</dbReference>
<accession>A0A1H3ZC66</accession>
<dbReference type="EMBL" id="FNQK01000008">
    <property type="protein sequence ID" value="SEA21389.1"/>
    <property type="molecule type" value="Genomic_DNA"/>
</dbReference>
<protein>
    <submittedName>
        <fullName evidence="1">Uncharacterized protein</fullName>
    </submittedName>
</protein>
<sequence>MELCKLRVVIFNILSILFPDIKLTKVMFLRWEIKDLCTLY</sequence>
<organism evidence="1 2">
    <name type="scientific">Bizionia paragorgiae</name>
    <dbReference type="NCBI Taxonomy" id="283786"/>
    <lineage>
        <taxon>Bacteria</taxon>
        <taxon>Pseudomonadati</taxon>
        <taxon>Bacteroidota</taxon>
        <taxon>Flavobacteriia</taxon>
        <taxon>Flavobacteriales</taxon>
        <taxon>Flavobacteriaceae</taxon>
        <taxon>Bizionia</taxon>
    </lineage>
</organism>
<keyword evidence="2" id="KW-1185">Reference proteome</keyword>
<gene>
    <name evidence="1" type="ORF">SAMN04487990_10888</name>
</gene>